<evidence type="ECO:0008006" key="4">
    <source>
        <dbReference type="Google" id="ProtNLM"/>
    </source>
</evidence>
<comment type="caution">
    <text evidence="2">The sequence shown here is derived from an EMBL/GenBank/DDBJ whole genome shotgun (WGS) entry which is preliminary data.</text>
</comment>
<name>A0ABS1LCB3_9ACTN</name>
<gene>
    <name evidence="2" type="ORF">JI751_16665</name>
</gene>
<evidence type="ECO:0000256" key="1">
    <source>
        <dbReference type="SAM" id="MobiDB-lite"/>
    </source>
</evidence>
<feature type="compositionally biased region" description="Polar residues" evidence="1">
    <location>
        <begin position="65"/>
        <end position="74"/>
    </location>
</feature>
<organism evidence="2 3">
    <name type="scientific">Nocardioides baculatus</name>
    <dbReference type="NCBI Taxonomy" id="2801337"/>
    <lineage>
        <taxon>Bacteria</taxon>
        <taxon>Bacillati</taxon>
        <taxon>Actinomycetota</taxon>
        <taxon>Actinomycetes</taxon>
        <taxon>Propionibacteriales</taxon>
        <taxon>Nocardioidaceae</taxon>
        <taxon>Nocardioides</taxon>
    </lineage>
</organism>
<protein>
    <recommendedName>
        <fullName evidence="4">ATP-binding protein</fullName>
    </recommendedName>
</protein>
<evidence type="ECO:0000313" key="2">
    <source>
        <dbReference type="EMBL" id="MBL0749255.1"/>
    </source>
</evidence>
<evidence type="ECO:0000313" key="3">
    <source>
        <dbReference type="Proteomes" id="UP000636918"/>
    </source>
</evidence>
<sequence length="735" mass="79016">MEDLEQALTPVAGHFRATEITPNTVLAAHIRALGGKPVGAPWTVAKQALVDGSSFADAAARAMAGQTTEPSRAASSDEHASLAASFSPATHPTLAETVSISPAAVESGVDFIDTDLAEHEPVSSKDIAAAAPLDWFPKVFGPGDIDGEGAKRLLGTPNIPTVSVLVRETAQNSWDARVGHAHVVFRLHLRQATAEERSILRHKVFTGACDGLELTESLAKEDLWLLEITDRGTKGLGGPIRNDLEPPAGASTNFIDLIFNVGAPRDVHLGGGTYGFGKTIAYRASRPGSVVFWTRTHDVQGQLEDRLIGSAIGSSFSSVGLRHTGRHWWGRRVDERIEPVVGAEARTLGSAIFRTGFTESQTGTSLLLIDPDLGGDSPREDVTRLAEACVWHLWPKMVRGQGERVPMELEVWLNGSPVQIPDLPKHPILAGHVDSLSAVRSAQQGVAFTPVYNTTTHEIWCEKPRKLLGHLALTRYPISEPLTGVADLAPVREPSASIALMRHDAELVVKYETFQPLDHPTFQWSGVFKPVADVDDSFALAEPPAHDDWIPASMSDRAQKRDVNVALRRIREQVTEFLRPLASNEDTLSKSTPVAAVADALAGLIGGLEGNAASRRPSKGGERKPASGRPTARVLESLLGDMAEGRRRGYARVACTGKGADPVRLRASIAVGVEGGSDADELLTNIVGWTNDPMHGLEVRGPERSLKPGQESWLVFEFDPALAVDVNVRLAEDEK</sequence>
<dbReference type="EMBL" id="JAERSG010000005">
    <property type="protein sequence ID" value="MBL0749255.1"/>
    <property type="molecule type" value="Genomic_DNA"/>
</dbReference>
<reference evidence="2 3" key="1">
    <citation type="submission" date="2021-01" db="EMBL/GenBank/DDBJ databases">
        <title>Genome seq and assembly of Nocardiodes sp. G10.</title>
        <authorList>
            <person name="Chhetri G."/>
        </authorList>
    </citation>
    <scope>NUCLEOTIDE SEQUENCE [LARGE SCALE GENOMIC DNA]</scope>
    <source>
        <strain evidence="2 3">G10</strain>
    </source>
</reference>
<proteinExistence type="predicted"/>
<dbReference type="Proteomes" id="UP000636918">
    <property type="component" value="Unassembled WGS sequence"/>
</dbReference>
<accession>A0ABS1LCB3</accession>
<feature type="region of interest" description="Disordered" evidence="1">
    <location>
        <begin position="609"/>
        <end position="632"/>
    </location>
</feature>
<dbReference type="RefSeq" id="WP_201939069.1">
    <property type="nucleotide sequence ID" value="NZ_JAERSG010000005.1"/>
</dbReference>
<keyword evidence="3" id="KW-1185">Reference proteome</keyword>
<feature type="region of interest" description="Disordered" evidence="1">
    <location>
        <begin position="61"/>
        <end position="85"/>
    </location>
</feature>